<evidence type="ECO:0000256" key="5">
    <source>
        <dbReference type="ARBA" id="ARBA00022741"/>
    </source>
</evidence>
<dbReference type="SMART" id="SM00388">
    <property type="entry name" value="HisKA"/>
    <property type="match status" value="1"/>
</dbReference>
<keyword evidence="12" id="KW-1185">Reference proteome</keyword>
<protein>
    <recommendedName>
        <fullName evidence="2">histidine kinase</fullName>
        <ecNumber evidence="2">2.7.13.3</ecNumber>
    </recommendedName>
</protein>
<dbReference type="GO" id="GO:0007234">
    <property type="term" value="P:osmosensory signaling via phosphorelay pathway"/>
    <property type="evidence" value="ECO:0007669"/>
    <property type="project" value="TreeGrafter"/>
</dbReference>
<dbReference type="Gene3D" id="3.30.450.40">
    <property type="match status" value="1"/>
</dbReference>
<dbReference type="eggNOG" id="COG2205">
    <property type="taxonomic scope" value="Bacteria"/>
</dbReference>
<dbReference type="InterPro" id="IPR005467">
    <property type="entry name" value="His_kinase_dom"/>
</dbReference>
<dbReference type="EC" id="2.7.13.3" evidence="2"/>
<accession>D6STM6</accession>
<dbReference type="SUPFAM" id="SSF55781">
    <property type="entry name" value="GAF domain-like"/>
    <property type="match status" value="1"/>
</dbReference>
<dbReference type="InterPro" id="IPR003018">
    <property type="entry name" value="GAF"/>
</dbReference>
<gene>
    <name evidence="11" type="ORF">Dthio_PD1381</name>
</gene>
<evidence type="ECO:0000313" key="12">
    <source>
        <dbReference type="Proteomes" id="UP000005496"/>
    </source>
</evidence>
<sequence length="435" mass="48778">MNNCRGSPQEDIEAAAIRSAVRLLTDITVPLNERLDKSLDFILKRIKASKGSIMLKSSEQESLRVEASTNHNIIGIVQDINPGSISGYVFYNSVPLMIEDISKSDMFKPRNGRSSSYRTTSLLCVPLQGSQNNTIGVINCSDRDNDSPFTSQDFQMVQEYASWISPLVENSCLMDKIREEKERYKALVRELELKQRELLIAHTERSELVQMVVHDFKSPLSAVISNLDLLKYMGVNQNQDHVVQTARNGASKLFEMINEFLEVARLDQWSEENKGRLAPVDLLPVVQQVVQEAWSTLASKSLALTLDQAQDIKVVADNMLLSHLLGNLISNAVKYTPEGGLVKVWWEVLESRRSADKYNRLVKIGVQDNGPGVPDDLKNKVFDRFTRAERDKNIQGTGIGLFICNRIATMLEGHIWVEDAPGGGSIFCVTMYSPD</sequence>
<dbReference type="PANTHER" id="PTHR42878:SF7">
    <property type="entry name" value="SENSOR HISTIDINE KINASE GLRK"/>
    <property type="match status" value="1"/>
</dbReference>
<dbReference type="Pfam" id="PF00512">
    <property type="entry name" value="HisKA"/>
    <property type="match status" value="1"/>
</dbReference>
<dbReference type="SMART" id="SM00387">
    <property type="entry name" value="HATPase_c"/>
    <property type="match status" value="1"/>
</dbReference>
<dbReference type="PRINTS" id="PR00344">
    <property type="entry name" value="BCTRLSENSOR"/>
</dbReference>
<dbReference type="RefSeq" id="WP_008871391.1">
    <property type="nucleotide sequence ID" value="NZ_ACJN02000003.1"/>
</dbReference>
<dbReference type="Gene3D" id="1.10.287.130">
    <property type="match status" value="1"/>
</dbReference>
<comment type="catalytic activity">
    <reaction evidence="1">
        <text>ATP + protein L-histidine = ADP + protein N-phospho-L-histidine.</text>
        <dbReference type="EC" id="2.7.13.3"/>
    </reaction>
</comment>
<evidence type="ECO:0000256" key="6">
    <source>
        <dbReference type="ARBA" id="ARBA00022777"/>
    </source>
</evidence>
<evidence type="ECO:0000256" key="7">
    <source>
        <dbReference type="ARBA" id="ARBA00022840"/>
    </source>
</evidence>
<dbReference type="InterPro" id="IPR029016">
    <property type="entry name" value="GAF-like_dom_sf"/>
</dbReference>
<evidence type="ECO:0000256" key="4">
    <source>
        <dbReference type="ARBA" id="ARBA00022679"/>
    </source>
</evidence>
<evidence type="ECO:0000256" key="3">
    <source>
        <dbReference type="ARBA" id="ARBA00022553"/>
    </source>
</evidence>
<comment type="caution">
    <text evidence="11">The sequence shown here is derived from an EMBL/GenBank/DDBJ whole genome shotgun (WGS) entry which is preliminary data.</text>
</comment>
<dbReference type="SUPFAM" id="SSF47384">
    <property type="entry name" value="Homodimeric domain of signal transducing histidine kinase"/>
    <property type="match status" value="1"/>
</dbReference>
<dbReference type="GO" id="GO:0000155">
    <property type="term" value="F:phosphorelay sensor kinase activity"/>
    <property type="evidence" value="ECO:0007669"/>
    <property type="project" value="InterPro"/>
</dbReference>
<organism evidence="11 12">
    <name type="scientific">Desulfonatronospira thiodismutans ASO3-1</name>
    <dbReference type="NCBI Taxonomy" id="555779"/>
    <lineage>
        <taxon>Bacteria</taxon>
        <taxon>Pseudomonadati</taxon>
        <taxon>Thermodesulfobacteriota</taxon>
        <taxon>Desulfovibrionia</taxon>
        <taxon>Desulfovibrionales</taxon>
        <taxon>Desulfonatronovibrionaceae</taxon>
        <taxon>Desulfonatronospira</taxon>
    </lineage>
</organism>
<dbReference type="Proteomes" id="UP000005496">
    <property type="component" value="Unassembled WGS sequence"/>
</dbReference>
<keyword evidence="8" id="KW-0902">Two-component regulatory system</keyword>
<evidence type="ECO:0000313" key="11">
    <source>
        <dbReference type="EMBL" id="EFI34042.1"/>
    </source>
</evidence>
<keyword evidence="6 11" id="KW-0418">Kinase</keyword>
<evidence type="ECO:0000259" key="10">
    <source>
        <dbReference type="PROSITE" id="PS50109"/>
    </source>
</evidence>
<dbReference type="GO" id="GO:0005524">
    <property type="term" value="F:ATP binding"/>
    <property type="evidence" value="ECO:0007669"/>
    <property type="project" value="UniProtKB-KW"/>
</dbReference>
<dbReference type="AlphaFoldDB" id="D6STM6"/>
<dbReference type="EMBL" id="ACJN02000003">
    <property type="protein sequence ID" value="EFI34042.1"/>
    <property type="molecule type" value="Genomic_DNA"/>
</dbReference>
<dbReference type="PROSITE" id="PS50109">
    <property type="entry name" value="HIS_KIN"/>
    <property type="match status" value="1"/>
</dbReference>
<dbReference type="CDD" id="cd00082">
    <property type="entry name" value="HisKA"/>
    <property type="match status" value="1"/>
</dbReference>
<proteinExistence type="predicted"/>
<dbReference type="SMART" id="SM00065">
    <property type="entry name" value="GAF"/>
    <property type="match status" value="1"/>
</dbReference>
<dbReference type="GO" id="GO:0030295">
    <property type="term" value="F:protein kinase activator activity"/>
    <property type="evidence" value="ECO:0007669"/>
    <property type="project" value="TreeGrafter"/>
</dbReference>
<keyword evidence="3" id="KW-0597">Phosphoprotein</keyword>
<dbReference type="InterPro" id="IPR036890">
    <property type="entry name" value="HATPase_C_sf"/>
</dbReference>
<dbReference type="Gene3D" id="3.30.565.10">
    <property type="entry name" value="Histidine kinase-like ATPase, C-terminal domain"/>
    <property type="match status" value="1"/>
</dbReference>
<evidence type="ECO:0000256" key="2">
    <source>
        <dbReference type="ARBA" id="ARBA00012438"/>
    </source>
</evidence>
<keyword evidence="9" id="KW-0175">Coiled coil</keyword>
<name>D6STM6_9BACT</name>
<dbReference type="PANTHER" id="PTHR42878">
    <property type="entry name" value="TWO-COMPONENT HISTIDINE KINASE"/>
    <property type="match status" value="1"/>
</dbReference>
<evidence type="ECO:0000256" key="9">
    <source>
        <dbReference type="SAM" id="Coils"/>
    </source>
</evidence>
<dbReference type="InterPro" id="IPR003661">
    <property type="entry name" value="HisK_dim/P_dom"/>
</dbReference>
<feature type="domain" description="Histidine kinase" evidence="10">
    <location>
        <begin position="211"/>
        <end position="435"/>
    </location>
</feature>
<evidence type="ECO:0000256" key="8">
    <source>
        <dbReference type="ARBA" id="ARBA00023012"/>
    </source>
</evidence>
<evidence type="ECO:0000256" key="1">
    <source>
        <dbReference type="ARBA" id="ARBA00000085"/>
    </source>
</evidence>
<dbReference type="InterPro" id="IPR036097">
    <property type="entry name" value="HisK_dim/P_sf"/>
</dbReference>
<dbReference type="OrthoDB" id="5470630at2"/>
<dbReference type="InterPro" id="IPR004358">
    <property type="entry name" value="Sig_transdc_His_kin-like_C"/>
</dbReference>
<feature type="coiled-coil region" evidence="9">
    <location>
        <begin position="170"/>
        <end position="197"/>
    </location>
</feature>
<dbReference type="SUPFAM" id="SSF55874">
    <property type="entry name" value="ATPase domain of HSP90 chaperone/DNA topoisomerase II/histidine kinase"/>
    <property type="match status" value="1"/>
</dbReference>
<keyword evidence="7" id="KW-0067">ATP-binding</keyword>
<dbReference type="GO" id="GO:0000156">
    <property type="term" value="F:phosphorelay response regulator activity"/>
    <property type="evidence" value="ECO:0007669"/>
    <property type="project" value="TreeGrafter"/>
</dbReference>
<dbReference type="Pfam" id="PF02518">
    <property type="entry name" value="HATPase_c"/>
    <property type="match status" value="1"/>
</dbReference>
<dbReference type="InterPro" id="IPR050351">
    <property type="entry name" value="BphY/WalK/GraS-like"/>
</dbReference>
<dbReference type="InterPro" id="IPR003594">
    <property type="entry name" value="HATPase_dom"/>
</dbReference>
<reference evidence="11" key="1">
    <citation type="submission" date="2010-05" db="EMBL/GenBank/DDBJ databases">
        <title>The draft genome of Desulfonatronospira thiodismutans ASO3-1.</title>
        <authorList>
            <consortium name="US DOE Joint Genome Institute (JGI-PGF)"/>
            <person name="Lucas S."/>
            <person name="Copeland A."/>
            <person name="Lapidus A."/>
            <person name="Cheng J.-F."/>
            <person name="Bruce D."/>
            <person name="Goodwin L."/>
            <person name="Pitluck S."/>
            <person name="Chertkov O."/>
            <person name="Brettin T."/>
            <person name="Detter J.C."/>
            <person name="Han C."/>
            <person name="Land M.L."/>
            <person name="Hauser L."/>
            <person name="Kyrpides N."/>
            <person name="Mikhailova N."/>
            <person name="Muyzer G."/>
            <person name="Woyke T."/>
        </authorList>
    </citation>
    <scope>NUCLEOTIDE SEQUENCE [LARGE SCALE GENOMIC DNA]</scope>
    <source>
        <strain evidence="11">ASO3-1</strain>
    </source>
</reference>
<keyword evidence="4" id="KW-0808">Transferase</keyword>
<keyword evidence="5" id="KW-0547">Nucleotide-binding</keyword>
<dbReference type="Pfam" id="PF01590">
    <property type="entry name" value="GAF"/>
    <property type="match status" value="1"/>
</dbReference>